<comment type="caution">
    <text evidence="2">The sequence shown here is derived from an EMBL/GenBank/DDBJ whole genome shotgun (WGS) entry which is preliminary data.</text>
</comment>
<dbReference type="Proteomes" id="UP000731907">
    <property type="component" value="Unassembled WGS sequence"/>
</dbReference>
<gene>
    <name evidence="2" type="ORF">GU927_018925</name>
</gene>
<proteinExistence type="predicted"/>
<evidence type="ECO:0000313" key="2">
    <source>
        <dbReference type="EMBL" id="MBU9699919.1"/>
    </source>
</evidence>
<dbReference type="EMBL" id="JAAATX020000016">
    <property type="protein sequence ID" value="MBU9699919.1"/>
    <property type="molecule type" value="Genomic_DNA"/>
</dbReference>
<reference evidence="2 3" key="1">
    <citation type="submission" date="2021-06" db="EMBL/GenBank/DDBJ databases">
        <title>Rhodobacteraceae bacterium strain HSP-20.</title>
        <authorList>
            <person name="Chen W.-M."/>
        </authorList>
    </citation>
    <scope>NUCLEOTIDE SEQUENCE [LARGE SCALE GENOMIC DNA]</scope>
    <source>
        <strain evidence="2 3">HSP-20</strain>
    </source>
</reference>
<sequence length="66" mass="7381">MSRIFARSVTADLLGRLANRLLLLILFPLIWFLARRIATGQEQANPFGDDPDGPAPRMPPSRYKSA</sequence>
<keyword evidence="3" id="KW-1185">Reference proteome</keyword>
<evidence type="ECO:0000256" key="1">
    <source>
        <dbReference type="SAM" id="MobiDB-lite"/>
    </source>
</evidence>
<accession>A0ABS6J839</accession>
<protein>
    <submittedName>
        <fullName evidence="2">Uncharacterized protein</fullName>
    </submittedName>
</protein>
<evidence type="ECO:0000313" key="3">
    <source>
        <dbReference type="Proteomes" id="UP000731907"/>
    </source>
</evidence>
<feature type="region of interest" description="Disordered" evidence="1">
    <location>
        <begin position="43"/>
        <end position="66"/>
    </location>
</feature>
<name>A0ABS6J839_9RHOB</name>
<dbReference type="RefSeq" id="WP_161763977.1">
    <property type="nucleotide sequence ID" value="NZ_JAAATX020000016.1"/>
</dbReference>
<organism evidence="2 3">
    <name type="scientific">Paragemmobacter amnigenus</name>
    <dbReference type="NCBI Taxonomy" id="2852097"/>
    <lineage>
        <taxon>Bacteria</taxon>
        <taxon>Pseudomonadati</taxon>
        <taxon>Pseudomonadota</taxon>
        <taxon>Alphaproteobacteria</taxon>
        <taxon>Rhodobacterales</taxon>
        <taxon>Paracoccaceae</taxon>
        <taxon>Paragemmobacter</taxon>
    </lineage>
</organism>